<dbReference type="Pfam" id="PF21365">
    <property type="entry name" value="Glyco_hydro_31_3rd"/>
    <property type="match status" value="1"/>
</dbReference>
<dbReference type="InterPro" id="IPR017853">
    <property type="entry name" value="GH"/>
</dbReference>
<proteinExistence type="inferred from homology"/>
<dbReference type="PANTHER" id="PTHR22762:SF133">
    <property type="entry name" value="P-TYPE DOMAIN-CONTAINING PROTEIN"/>
    <property type="match status" value="1"/>
</dbReference>
<dbReference type="CDD" id="cd14752">
    <property type="entry name" value="GH31_N"/>
    <property type="match status" value="1"/>
</dbReference>
<gene>
    <name evidence="8" type="ORF">NBR_LOCUS7538</name>
</gene>
<evidence type="ECO:0000256" key="1">
    <source>
        <dbReference type="ARBA" id="ARBA00007806"/>
    </source>
</evidence>
<dbReference type="OMA" id="CEERNCI"/>
<accession>A0A158QXX1</accession>
<keyword evidence="2 5" id="KW-0378">Hydrolase</keyword>
<dbReference type="Proteomes" id="UP000271162">
    <property type="component" value="Unassembled WGS sequence"/>
</dbReference>
<dbReference type="STRING" id="27835.A0A158QXX1"/>
<comment type="similarity">
    <text evidence="1 5">Belongs to the glycosyl hydrolase 31 family.</text>
</comment>
<evidence type="ECO:0000256" key="4">
    <source>
        <dbReference type="ARBA" id="ARBA00023295"/>
    </source>
</evidence>
<dbReference type="InterPro" id="IPR048395">
    <property type="entry name" value="Glyco_hydro_31_C"/>
</dbReference>
<dbReference type="Gene3D" id="2.60.40.1760">
    <property type="entry name" value="glycosyl hydrolase (family 31)"/>
    <property type="match status" value="1"/>
</dbReference>
<dbReference type="SUPFAM" id="SSF74650">
    <property type="entry name" value="Galactose mutarotase-like"/>
    <property type="match status" value="1"/>
</dbReference>
<dbReference type="SUPFAM" id="SSF51445">
    <property type="entry name" value="(Trans)glycosidases"/>
    <property type="match status" value="1"/>
</dbReference>
<dbReference type="PANTHER" id="PTHR22762">
    <property type="entry name" value="ALPHA-GLUCOSIDASE"/>
    <property type="match status" value="1"/>
</dbReference>
<dbReference type="Pfam" id="PF01055">
    <property type="entry name" value="Glyco_hydro_31_2nd"/>
    <property type="match status" value="1"/>
</dbReference>
<dbReference type="EMBL" id="UYSL01019899">
    <property type="protein sequence ID" value="VDL71127.1"/>
    <property type="molecule type" value="Genomic_DNA"/>
</dbReference>
<evidence type="ECO:0000313" key="10">
    <source>
        <dbReference type="WBParaSite" id="NBR_0000753701-mRNA-1"/>
    </source>
</evidence>
<evidence type="ECO:0000256" key="2">
    <source>
        <dbReference type="ARBA" id="ARBA00022801"/>
    </source>
</evidence>
<organism evidence="10">
    <name type="scientific">Nippostrongylus brasiliensis</name>
    <name type="common">Rat hookworm</name>
    <dbReference type="NCBI Taxonomy" id="27835"/>
    <lineage>
        <taxon>Eukaryota</taxon>
        <taxon>Metazoa</taxon>
        <taxon>Ecdysozoa</taxon>
        <taxon>Nematoda</taxon>
        <taxon>Chromadorea</taxon>
        <taxon>Rhabditida</taxon>
        <taxon>Rhabditina</taxon>
        <taxon>Rhabditomorpha</taxon>
        <taxon>Strongyloidea</taxon>
        <taxon>Heligmosomidae</taxon>
        <taxon>Nippostrongylus</taxon>
    </lineage>
</organism>
<keyword evidence="3" id="KW-0325">Glycoprotein</keyword>
<keyword evidence="4 5" id="KW-0326">Glycosidase</keyword>
<evidence type="ECO:0000313" key="8">
    <source>
        <dbReference type="EMBL" id="VDL71127.1"/>
    </source>
</evidence>
<evidence type="ECO:0000256" key="3">
    <source>
        <dbReference type="ARBA" id="ARBA00023180"/>
    </source>
</evidence>
<dbReference type="Gene3D" id="2.60.40.1180">
    <property type="entry name" value="Golgi alpha-mannosidase II"/>
    <property type="match status" value="2"/>
</dbReference>
<name>A0A158QXX1_NIPBR</name>
<evidence type="ECO:0000256" key="5">
    <source>
        <dbReference type="RuleBase" id="RU361185"/>
    </source>
</evidence>
<dbReference type="PROSITE" id="PS00129">
    <property type="entry name" value="GLYCOSYL_HYDROL_F31_1"/>
    <property type="match status" value="1"/>
</dbReference>
<dbReference type="GO" id="GO:0030246">
    <property type="term" value="F:carbohydrate binding"/>
    <property type="evidence" value="ECO:0007669"/>
    <property type="project" value="InterPro"/>
</dbReference>
<reference evidence="10" key="1">
    <citation type="submission" date="2016-04" db="UniProtKB">
        <authorList>
            <consortium name="WormBaseParasite"/>
        </authorList>
    </citation>
    <scope>IDENTIFICATION</scope>
</reference>
<dbReference type="GO" id="GO:0004558">
    <property type="term" value="F:alpha-1,4-glucosidase activity"/>
    <property type="evidence" value="ECO:0007669"/>
    <property type="project" value="TreeGrafter"/>
</dbReference>
<dbReference type="InterPro" id="IPR011013">
    <property type="entry name" value="Gal_mutarotase_sf_dom"/>
</dbReference>
<sequence>MYGWGESSHQTLKHDFDSYTTWALLARDEPPKYSYLATKNLYGVHPFYMMLEPDGKSHGVLILNSNAQEVTTTPGPALIYRTIGGNLDLYFFPGPSPTEVIQQYMDLIGKPALPAYWSLGYQLSRYYYDNLDEMKRVIARNVEAGVQVEVVVADIDYMDRCKDFTKFEGLGDYTKELREKGMRVILMYDPAIQVDYDVFERAIKSGARFVEWEKKSQVPHRIQDRYPLVKDTKIMLGVVWPDRHTAFPDFMDPTNATQKWWIDEIVRFYKKVPSDGIWIDMNEPANFGTNEDHPWYFNDTDHPNIEPLWCPTSGEEAQWDVPPYQTHSVHVYDKKPYLASKTLCMLALQANGTQRFYNTKNLYGLMEAKWTKEAQHAMTGKRGVLVSRSTFPSAGRWTGHWLGDNAATWEDLRASVIGAQEFNMFGIPYIGADICGFHEDTTEELCLRWQQLGAFHPFMSLHFAASMHGETVIRPVFFEFPHDVETHNLGYQFLWGRSMLIAPVLYEAALKVEVYLPDDDWYSLFDDEYGTLIQPGYQKFDAPWTWLIPIFARGGSILPRQGEAMTTTESRKKPFELLIAPSVSDSK</sequence>
<feature type="domain" description="Glycoside hydrolase family 31 TIM barrel" evidence="6">
    <location>
        <begin position="111"/>
        <end position="465"/>
    </location>
</feature>
<evidence type="ECO:0000259" key="6">
    <source>
        <dbReference type="Pfam" id="PF01055"/>
    </source>
</evidence>
<reference evidence="8 9" key="2">
    <citation type="submission" date="2018-11" db="EMBL/GenBank/DDBJ databases">
        <authorList>
            <consortium name="Pathogen Informatics"/>
        </authorList>
    </citation>
    <scope>NUCLEOTIDE SEQUENCE [LARGE SCALE GENOMIC DNA]</scope>
</reference>
<dbReference type="SUPFAM" id="SSF51011">
    <property type="entry name" value="Glycosyl hydrolase domain"/>
    <property type="match status" value="1"/>
</dbReference>
<dbReference type="InterPro" id="IPR000322">
    <property type="entry name" value="Glyco_hydro_31_TIM"/>
</dbReference>
<dbReference type="InterPro" id="IPR030458">
    <property type="entry name" value="Glyco_hydro_31_AS"/>
</dbReference>
<keyword evidence="9" id="KW-1185">Reference proteome</keyword>
<evidence type="ECO:0000313" key="9">
    <source>
        <dbReference type="Proteomes" id="UP000271162"/>
    </source>
</evidence>
<protein>
    <submittedName>
        <fullName evidence="10">Gal_mutarotas_2 domain-containing protein</fullName>
    </submittedName>
</protein>
<dbReference type="CDD" id="cd06602">
    <property type="entry name" value="GH31_MGAM_SI_GAA"/>
    <property type="match status" value="1"/>
</dbReference>
<dbReference type="Gene3D" id="3.20.20.80">
    <property type="entry name" value="Glycosidases"/>
    <property type="match status" value="1"/>
</dbReference>
<feature type="domain" description="Glycosyl hydrolase family 31 C-terminal" evidence="7">
    <location>
        <begin position="469"/>
        <end position="558"/>
    </location>
</feature>
<dbReference type="AlphaFoldDB" id="A0A158QXX1"/>
<dbReference type="WBParaSite" id="NBR_0000753701-mRNA-1">
    <property type="protein sequence ID" value="NBR_0000753701-mRNA-1"/>
    <property type="gene ID" value="NBR_0000753701"/>
</dbReference>
<evidence type="ECO:0000259" key="7">
    <source>
        <dbReference type="Pfam" id="PF21365"/>
    </source>
</evidence>
<dbReference type="GO" id="GO:0005975">
    <property type="term" value="P:carbohydrate metabolic process"/>
    <property type="evidence" value="ECO:0007669"/>
    <property type="project" value="InterPro"/>
</dbReference>
<dbReference type="InterPro" id="IPR013780">
    <property type="entry name" value="Glyco_hydro_b"/>
</dbReference>